<proteinExistence type="predicted"/>
<protein>
    <submittedName>
        <fullName evidence="4">RHS repeat-associated protein</fullName>
    </submittedName>
</protein>
<organism evidence="4 5">
    <name type="scientific">Paenibacillus shirakamiensis</name>
    <dbReference type="NCBI Taxonomy" id="1265935"/>
    <lineage>
        <taxon>Bacteria</taxon>
        <taxon>Bacillati</taxon>
        <taxon>Bacillota</taxon>
        <taxon>Bacilli</taxon>
        <taxon>Bacillales</taxon>
        <taxon>Paenibacillaceae</taxon>
        <taxon>Paenibacillus</taxon>
    </lineage>
</organism>
<dbReference type="Pfam" id="PF25023">
    <property type="entry name" value="TEN_YD-shell"/>
    <property type="match status" value="2"/>
</dbReference>
<dbReference type="EMBL" id="JAGGLD010000002">
    <property type="protein sequence ID" value="MBP2000790.1"/>
    <property type="molecule type" value="Genomic_DNA"/>
</dbReference>
<dbReference type="NCBIfam" id="TIGR03696">
    <property type="entry name" value="Rhs_assc_core"/>
    <property type="match status" value="1"/>
</dbReference>
<keyword evidence="1" id="KW-0677">Repeat</keyword>
<dbReference type="RefSeq" id="WP_209861249.1">
    <property type="nucleotide sequence ID" value="NZ_JAGGLD010000002.1"/>
</dbReference>
<dbReference type="InterPro" id="IPR006530">
    <property type="entry name" value="YD"/>
</dbReference>
<name>A0ABS4JGD5_9BACL</name>
<reference evidence="4 5" key="1">
    <citation type="submission" date="2021-03" db="EMBL/GenBank/DDBJ databases">
        <title>Genomic Encyclopedia of Type Strains, Phase IV (KMG-IV): sequencing the most valuable type-strain genomes for metagenomic binning, comparative biology and taxonomic classification.</title>
        <authorList>
            <person name="Goeker M."/>
        </authorList>
    </citation>
    <scope>NUCLEOTIDE SEQUENCE [LARGE SCALE GENOMIC DNA]</scope>
    <source>
        <strain evidence="4 5">DSM 26806</strain>
    </source>
</reference>
<dbReference type="PANTHER" id="PTHR32305:SF15">
    <property type="entry name" value="PROTEIN RHSA-RELATED"/>
    <property type="match status" value="1"/>
</dbReference>
<evidence type="ECO:0000256" key="2">
    <source>
        <dbReference type="SAM" id="SignalP"/>
    </source>
</evidence>
<feature type="chain" id="PRO_5046660075" evidence="2">
    <location>
        <begin position="32"/>
        <end position="1737"/>
    </location>
</feature>
<dbReference type="InterPro" id="IPR056823">
    <property type="entry name" value="TEN-like_YD-shell"/>
</dbReference>
<dbReference type="Proteomes" id="UP001519288">
    <property type="component" value="Unassembled WGS sequence"/>
</dbReference>
<evidence type="ECO:0000256" key="1">
    <source>
        <dbReference type="ARBA" id="ARBA00022737"/>
    </source>
</evidence>
<feature type="domain" description="Teneurin-like YD-shell" evidence="3">
    <location>
        <begin position="1210"/>
        <end position="1486"/>
    </location>
</feature>
<accession>A0ABS4JGD5</accession>
<evidence type="ECO:0000259" key="3">
    <source>
        <dbReference type="Pfam" id="PF25023"/>
    </source>
</evidence>
<dbReference type="InterPro" id="IPR050708">
    <property type="entry name" value="T6SS_VgrG/RHS"/>
</dbReference>
<evidence type="ECO:0000313" key="4">
    <source>
        <dbReference type="EMBL" id="MBP2000790.1"/>
    </source>
</evidence>
<evidence type="ECO:0000313" key="5">
    <source>
        <dbReference type="Proteomes" id="UP001519288"/>
    </source>
</evidence>
<gene>
    <name evidence="4" type="ORF">J2Z69_001821</name>
</gene>
<comment type="caution">
    <text evidence="4">The sequence shown here is derived from an EMBL/GenBank/DDBJ whole genome shotgun (WGS) entry which is preliminary data.</text>
</comment>
<feature type="signal peptide" evidence="2">
    <location>
        <begin position="1"/>
        <end position="31"/>
    </location>
</feature>
<dbReference type="Pfam" id="PF05593">
    <property type="entry name" value="RHS_repeat"/>
    <property type="match status" value="1"/>
</dbReference>
<keyword evidence="5" id="KW-1185">Reference proteome</keyword>
<dbReference type="NCBIfam" id="TIGR01643">
    <property type="entry name" value="YD_repeat_2x"/>
    <property type="match status" value="4"/>
</dbReference>
<dbReference type="Gene3D" id="2.180.10.10">
    <property type="entry name" value="RHS repeat-associated core"/>
    <property type="match status" value="2"/>
</dbReference>
<dbReference type="InterPro" id="IPR022385">
    <property type="entry name" value="Rhs_assc_core"/>
</dbReference>
<feature type="domain" description="Teneurin-like YD-shell" evidence="3">
    <location>
        <begin position="960"/>
        <end position="1087"/>
    </location>
</feature>
<sequence>MIKLFKYTRNFIMALILFVVSSQMGAPSAYAQVDNKVLEGVLNGLVTPKLVNESNKPKFSDRNQVSETIDPATGTLTLTEHDLNLPGKDGLDVNLDRQYNSSQAEVGSKRVSVTSDTSQLVGYGSGYYVTLLYWDNATSSYATKVPGYYSDYSSAYSIADYYIRNQPDSGRIYLDYDIEYKTVQYVQITYTTTTKIYPDENSYSRQRYDLGGGWSLAFPSLQMEGDYIHYHDGTGAAYVVRFDGNNQGSLENYGRNDVSMLYDSSYSNGQMNSSYVFTDEHKKKTYFGSDGRLLGMKDRFGNEVRFTHINRTLNGSTYPVISKIVDSIGRNIDFAYQSNLNDANFDTQSMTENISITVSHPSTTDKQTIVYKKGRKQVSIFENGTLIGKRYEPYLSSVTDTKGYSTYYNYYLASEAFNAQNKSLSNTAGTAVYLLQYAMYPHSTSFYEYQVVPRNWGGNGAYQAFEVTSRWDGLNIYEYDKPNPEIKARGLYNQQDYTYFGDVTGYPSYNEEESLPDSYRFGSEVTNRDGVKTKSTFNNKKQLLTTEQTAKNGETSAETVQSYDTNYKFKPTKVESKVTSGGRENKLYRNYQYSAAGDVVSETRPLTAAQQNDANQLKQYTTTYEYDPAFKLPTKTQYYNGSTLLSQITAYDSQGRIKTAQNVNGDITSYTYTTASDSRTVEVSTALENGKTARTVSVYSQSASQLFPTTIKSYYTNEAGAPVETTVQRNYNVLLGWMTSETDADNKTTQYQYDAYGRVISALHPVTNNQSGERYQVEDIWEYNDQIVDNSPNYFDADNKYLVTSRVDAYTKTTKLNNNVASYENYTHEFYDGFGNLVLQGKLDIAKNNELIVAQYHYDIMARPEYVMDMSGNVSKTSYDAWGRNNEMIDPFSNLYRNEYDLIDHKKTSYFVASTDIPAFRSNPQDSLKRNVLESTSDNWGRETMRKGFPNWPNRTTNVVQENYSYDDAGNVTAYTDPNRNTTGYAYDKLNQLTSVTNPLNQTTSYAYTKLGQLKSTTQSDGTKTWVSSKDYDETGFLKSSADPANTLDKFSRNKLGQITLRTDPNGNLINYVYDESGRNIFKQVNATLLKNVYQYSSYGPTRQEETRSGATFMTVYNDYNMYGSQTYKANVSDGVVNIVRHEFDDQNKLKNVSDPFDFFTQYGYDKTRISKVQTNGASTASSADTANAFYQYEPDGKVSSITYPKLGDGSILKTSKSYDGIGRQIKVSNTKGSTVLSDYQYGYDANGNIISITDNAGTTNYQYDKLNRLIQVRRANGQTVVYAYDVRGNRSTLKGDSNLEDSADKTYTFNAWDQLQTVTKGQQTTQFEYEMQGLRLYKSTGSTKTRYAYNNSGQVISEADATNQAVANYVWGPDRLLEKRDTASNKKYYYMYNGHGDVVQVIDENGTVVNKYQYDEWGNILQQSEQVPNSFKYAGEMQDAETGLYYLRARYYDPSAGRFISKDTYQGDVSNPLSQNLYTYVENAPLNNIDPTGNWCTSANGKYSHPGGCNDSNNWKNYSDDMSHDGQTIKNGPNFVGPPSVYNYPVEQRYARWYAGDVTAFEGASDKVKQQLAYMAKSDWTWSDAIRWFTAGAVTGAVILSPGSGLAALEVGTIGTSTYSATTLTGGTAVLFNILTRGKSVSAIPALNAVAKKALSVNRPITGIIRSDGTIEAYVQDAQFSYSHRGLGLTKADTGFNMSFYEGKWSITGSGYATSQGWRQPSVAQKEMITSMFGVK</sequence>
<dbReference type="PANTHER" id="PTHR32305">
    <property type="match status" value="1"/>
</dbReference>
<keyword evidence="2" id="KW-0732">Signal</keyword>
<dbReference type="InterPro" id="IPR031325">
    <property type="entry name" value="RHS_repeat"/>
</dbReference>